<gene>
    <name evidence="1" type="ORF">DD924_13340</name>
</gene>
<dbReference type="STRING" id="937773.SPSINT_1264"/>
<dbReference type="AlphaFoldDB" id="A0A317Z7P6"/>
<protein>
    <recommendedName>
        <fullName evidence="3">PhiSLT protein</fullName>
    </recommendedName>
</protein>
<organism evidence="1 2">
    <name type="scientific">Staphylococcus pseudintermedius</name>
    <dbReference type="NCBI Taxonomy" id="283734"/>
    <lineage>
        <taxon>Bacteria</taxon>
        <taxon>Bacillati</taxon>
        <taxon>Bacillota</taxon>
        <taxon>Bacilli</taxon>
        <taxon>Bacillales</taxon>
        <taxon>Staphylococcaceae</taxon>
        <taxon>Staphylococcus</taxon>
        <taxon>Staphylococcus intermedius group</taxon>
    </lineage>
</organism>
<dbReference type="RefSeq" id="WP_037542908.1">
    <property type="nucleotide sequence ID" value="NZ_BAAFHW010000286.1"/>
</dbReference>
<sequence length="133" mass="15050">MSVEVKGISEVLKKVESKYGKRAMQQIADRALNKASDFVVSNLKKEFESFKDTGASIEEMTKSKPYTKASDHSRAILIQWQGPMNRKNIIHLNEHGYTRDGKSFTPRGFAVIAKTLAASEIIYRKITKKELSK</sequence>
<evidence type="ECO:0008006" key="3">
    <source>
        <dbReference type="Google" id="ProtNLM"/>
    </source>
</evidence>
<name>A0A317Z7P6_STAPS</name>
<evidence type="ECO:0000313" key="1">
    <source>
        <dbReference type="EMBL" id="PWZ96834.1"/>
    </source>
</evidence>
<evidence type="ECO:0000313" key="2">
    <source>
        <dbReference type="Proteomes" id="UP000246351"/>
    </source>
</evidence>
<reference evidence="1 2" key="1">
    <citation type="journal article" date="2018" name="Vet. Microbiol.">
        <title>Clonal diversity and geographic distribution of methicillin-resistant Staphylococcus pseudintermedius from Australian animals: Discovery of novel sequence types.</title>
        <authorList>
            <person name="Worthing K.A."/>
            <person name="Abraham S."/>
            <person name="Coombs G.W."/>
            <person name="Pang S."/>
            <person name="Saputra S."/>
            <person name="Jordan D."/>
            <person name="Trott D.J."/>
            <person name="Norris J.M."/>
        </authorList>
    </citation>
    <scope>NUCLEOTIDE SEQUENCE [LARGE SCALE GENOMIC DNA]</scope>
    <source>
        <strain evidence="1 2">ST71 3</strain>
    </source>
</reference>
<dbReference type="EMBL" id="QEIV01001351">
    <property type="protein sequence ID" value="PWZ96834.1"/>
    <property type="molecule type" value="Genomic_DNA"/>
</dbReference>
<accession>A0A317Z7P6</accession>
<dbReference type="Proteomes" id="UP000246351">
    <property type="component" value="Unassembled WGS sequence"/>
</dbReference>
<comment type="caution">
    <text evidence="1">The sequence shown here is derived from an EMBL/GenBank/DDBJ whole genome shotgun (WGS) entry which is preliminary data.</text>
</comment>
<proteinExistence type="predicted"/>